<evidence type="ECO:0000256" key="1">
    <source>
        <dbReference type="ARBA" id="ARBA00000707"/>
    </source>
</evidence>
<dbReference type="EMBL" id="ASPP01017342">
    <property type="protein sequence ID" value="ETO17052.1"/>
    <property type="molecule type" value="Genomic_DNA"/>
</dbReference>
<comment type="caution">
    <text evidence="8">The sequence shown here is derived from an EMBL/GenBank/DDBJ whole genome shotgun (WGS) entry which is preliminary data.</text>
</comment>
<feature type="domain" description="Josephin" evidence="7">
    <location>
        <begin position="1"/>
        <end position="123"/>
    </location>
</feature>
<keyword evidence="3" id="KW-0645">Protease</keyword>
<dbReference type="EC" id="3.4.19.12" evidence="2"/>
<keyword evidence="5" id="KW-0378">Hydrolase</keyword>
<dbReference type="GO" id="GO:0006508">
    <property type="term" value="P:proteolysis"/>
    <property type="evidence" value="ECO:0007669"/>
    <property type="project" value="UniProtKB-KW"/>
</dbReference>
<evidence type="ECO:0000256" key="4">
    <source>
        <dbReference type="ARBA" id="ARBA00022786"/>
    </source>
</evidence>
<proteinExistence type="predicted"/>
<dbReference type="PANTHER" id="PTHR13291">
    <property type="entry name" value="JOSEPHIN 1, 2"/>
    <property type="match status" value="1"/>
</dbReference>
<sequence>MFLCVCKRNNGATTFMYIYIFLKKKKKKKKKEDNFNLETSQLGSVEGYILNVPKKKYYLFNGRHWLAIKKVNDVWWNLDSSMTKPYSFSNADDTQKFIKDHLQQNGQLMIVYDPSANDISLLT</sequence>
<keyword evidence="9" id="KW-1185">Reference proteome</keyword>
<comment type="catalytic activity">
    <reaction evidence="1">
        <text>Thiol-dependent hydrolysis of ester, thioester, amide, peptide and isopeptide bonds formed by the C-terminal Gly of ubiquitin (a 76-residue protein attached to proteins as an intracellular targeting signal).</text>
        <dbReference type="EC" id="3.4.19.12"/>
    </reaction>
</comment>
<organism evidence="8 9">
    <name type="scientific">Reticulomyxa filosa</name>
    <dbReference type="NCBI Taxonomy" id="46433"/>
    <lineage>
        <taxon>Eukaryota</taxon>
        <taxon>Sar</taxon>
        <taxon>Rhizaria</taxon>
        <taxon>Retaria</taxon>
        <taxon>Foraminifera</taxon>
        <taxon>Monothalamids</taxon>
        <taxon>Reticulomyxidae</taxon>
        <taxon>Reticulomyxa</taxon>
    </lineage>
</organism>
<protein>
    <recommendedName>
        <fullName evidence="2">ubiquitinyl hydrolase 1</fullName>
        <ecNumber evidence="2">3.4.19.12</ecNumber>
    </recommendedName>
</protein>
<keyword evidence="4" id="KW-0833">Ubl conjugation pathway</keyword>
<dbReference type="Proteomes" id="UP000023152">
    <property type="component" value="Unassembled WGS sequence"/>
</dbReference>
<evidence type="ECO:0000256" key="2">
    <source>
        <dbReference type="ARBA" id="ARBA00012759"/>
    </source>
</evidence>
<dbReference type="AlphaFoldDB" id="X6MUD0"/>
<dbReference type="PROSITE" id="PS50957">
    <property type="entry name" value="JOSEPHIN"/>
    <property type="match status" value="1"/>
</dbReference>
<reference evidence="8 9" key="1">
    <citation type="journal article" date="2013" name="Curr. Biol.">
        <title>The Genome of the Foraminiferan Reticulomyxa filosa.</title>
        <authorList>
            <person name="Glockner G."/>
            <person name="Hulsmann N."/>
            <person name="Schleicher M."/>
            <person name="Noegel A.A."/>
            <person name="Eichinger L."/>
            <person name="Gallinger C."/>
            <person name="Pawlowski J."/>
            <person name="Sierra R."/>
            <person name="Euteneuer U."/>
            <person name="Pillet L."/>
            <person name="Moustafa A."/>
            <person name="Platzer M."/>
            <person name="Groth M."/>
            <person name="Szafranski K."/>
            <person name="Schliwa M."/>
        </authorList>
    </citation>
    <scope>NUCLEOTIDE SEQUENCE [LARGE SCALE GENOMIC DNA]</scope>
</reference>
<dbReference type="Gene3D" id="3.90.70.40">
    <property type="match status" value="1"/>
</dbReference>
<gene>
    <name evidence="8" type="ORF">RFI_20281</name>
</gene>
<evidence type="ECO:0000256" key="5">
    <source>
        <dbReference type="ARBA" id="ARBA00022801"/>
    </source>
</evidence>
<dbReference type="GO" id="GO:0016579">
    <property type="term" value="P:protein deubiquitination"/>
    <property type="evidence" value="ECO:0007669"/>
    <property type="project" value="InterPro"/>
</dbReference>
<evidence type="ECO:0000313" key="9">
    <source>
        <dbReference type="Proteomes" id="UP000023152"/>
    </source>
</evidence>
<evidence type="ECO:0000313" key="8">
    <source>
        <dbReference type="EMBL" id="ETO17052.1"/>
    </source>
</evidence>
<name>X6MUD0_RETFI</name>
<dbReference type="OrthoDB" id="422700at2759"/>
<dbReference type="GO" id="GO:0004843">
    <property type="term" value="F:cysteine-type deubiquitinase activity"/>
    <property type="evidence" value="ECO:0007669"/>
    <property type="project" value="UniProtKB-EC"/>
</dbReference>
<evidence type="ECO:0000259" key="7">
    <source>
        <dbReference type="PROSITE" id="PS50957"/>
    </source>
</evidence>
<dbReference type="Pfam" id="PF02099">
    <property type="entry name" value="Josephin"/>
    <property type="match status" value="1"/>
</dbReference>
<evidence type="ECO:0000256" key="3">
    <source>
        <dbReference type="ARBA" id="ARBA00022670"/>
    </source>
</evidence>
<accession>X6MUD0</accession>
<dbReference type="PANTHER" id="PTHR13291:SF0">
    <property type="entry name" value="JOSEPHIN-LIKE PROTEIN"/>
    <property type="match status" value="1"/>
</dbReference>
<dbReference type="InterPro" id="IPR006155">
    <property type="entry name" value="Josephin"/>
</dbReference>
<evidence type="ECO:0000256" key="6">
    <source>
        <dbReference type="PROSITE-ProRule" id="PRU00331"/>
    </source>
</evidence>
<comment type="caution">
    <text evidence="6">Lacks conserved residue(s) required for the propagation of feature annotation.</text>
</comment>
<dbReference type="InterPro" id="IPR040053">
    <property type="entry name" value="JOSD1/2"/>
</dbReference>